<dbReference type="Proteomes" id="UP000054995">
    <property type="component" value="Unassembled WGS sequence"/>
</dbReference>
<accession>A0A0V1G4S4</accession>
<name>A0A0V1G4S4_TRIPS</name>
<dbReference type="AlphaFoldDB" id="A0A0V1G4S4"/>
<dbReference type="OrthoDB" id="10347669at2759"/>
<evidence type="ECO:0000313" key="2">
    <source>
        <dbReference type="Proteomes" id="UP000054995"/>
    </source>
</evidence>
<proteinExistence type="predicted"/>
<reference evidence="1 2" key="1">
    <citation type="submission" date="2015-01" db="EMBL/GenBank/DDBJ databases">
        <title>Evolution of Trichinella species and genotypes.</title>
        <authorList>
            <person name="Korhonen P.K."/>
            <person name="Edoardo P."/>
            <person name="Giuseppe L.R."/>
            <person name="Gasser R.B."/>
        </authorList>
    </citation>
    <scope>NUCLEOTIDE SEQUENCE [LARGE SCALE GENOMIC DNA]</scope>
    <source>
        <strain evidence="1">ISS470</strain>
    </source>
</reference>
<keyword evidence="2" id="KW-1185">Reference proteome</keyword>
<organism evidence="1 2">
    <name type="scientific">Trichinella pseudospiralis</name>
    <name type="common">Parasitic roundworm</name>
    <dbReference type="NCBI Taxonomy" id="6337"/>
    <lineage>
        <taxon>Eukaryota</taxon>
        <taxon>Metazoa</taxon>
        <taxon>Ecdysozoa</taxon>
        <taxon>Nematoda</taxon>
        <taxon>Enoplea</taxon>
        <taxon>Dorylaimia</taxon>
        <taxon>Trichinellida</taxon>
        <taxon>Trichinellidae</taxon>
        <taxon>Trichinella</taxon>
    </lineage>
</organism>
<comment type="caution">
    <text evidence="1">The sequence shown here is derived from an EMBL/GenBank/DDBJ whole genome shotgun (WGS) entry which is preliminary data.</text>
</comment>
<gene>
    <name evidence="1" type="ORF">T4D_10251</name>
</gene>
<protein>
    <submittedName>
        <fullName evidence="1">Uncharacterized protein</fullName>
    </submittedName>
</protein>
<evidence type="ECO:0000313" key="1">
    <source>
        <dbReference type="EMBL" id="KRY93074.1"/>
    </source>
</evidence>
<sequence>MSSMYAEVPFLTSGSRESTQFNTAFITNGAAFRPNPRRVRQYRTPCHRLMVEDHRLVWPQGLVDADLQVGLFQVDQGHVDALSAPLAQLLLAAHVRVGCVALNVGVQLPEVHHGPDLLLVSLDHCHQRQQPLGRAVFALVVRHEPPVFDPLPKLVLIRATSYVRRRVLFHRISQDAGLPGI</sequence>
<dbReference type="EMBL" id="JYDT01000004">
    <property type="protein sequence ID" value="KRY93074.1"/>
    <property type="molecule type" value="Genomic_DNA"/>
</dbReference>